<name>A0A327NE51_9BACT</name>
<dbReference type="SUPFAM" id="SSF55785">
    <property type="entry name" value="PYP-like sensor domain (PAS domain)"/>
    <property type="match status" value="4"/>
</dbReference>
<evidence type="ECO:0000256" key="3">
    <source>
        <dbReference type="ARBA" id="ARBA00022553"/>
    </source>
</evidence>
<comment type="caution">
    <text evidence="10">The sequence shown here is derived from an EMBL/GenBank/DDBJ whole genome shotgun (WGS) entry which is preliminary data.</text>
</comment>
<dbReference type="InterPro" id="IPR036097">
    <property type="entry name" value="HisK_dim/P_sf"/>
</dbReference>
<dbReference type="Pfam" id="PF02518">
    <property type="entry name" value="HATPase_c"/>
    <property type="match status" value="1"/>
</dbReference>
<organism evidence="10 11">
    <name type="scientific">Spirosoma telluris</name>
    <dbReference type="NCBI Taxonomy" id="2183553"/>
    <lineage>
        <taxon>Bacteria</taxon>
        <taxon>Pseudomonadati</taxon>
        <taxon>Bacteroidota</taxon>
        <taxon>Cytophagia</taxon>
        <taxon>Cytophagales</taxon>
        <taxon>Cytophagaceae</taxon>
        <taxon>Spirosoma</taxon>
    </lineage>
</organism>
<accession>A0A327NE51</accession>
<dbReference type="Pfam" id="PF08447">
    <property type="entry name" value="PAS_3"/>
    <property type="match status" value="2"/>
</dbReference>
<dbReference type="InterPro" id="IPR003661">
    <property type="entry name" value="HisK_dim/P_dom"/>
</dbReference>
<dbReference type="SMART" id="SM00091">
    <property type="entry name" value="PAS"/>
    <property type="match status" value="3"/>
</dbReference>
<keyword evidence="6" id="KW-0175">Coiled coil</keyword>
<feature type="domain" description="PAC" evidence="9">
    <location>
        <begin position="476"/>
        <end position="529"/>
    </location>
</feature>
<keyword evidence="11" id="KW-1185">Reference proteome</keyword>
<evidence type="ECO:0000256" key="2">
    <source>
        <dbReference type="ARBA" id="ARBA00012438"/>
    </source>
</evidence>
<protein>
    <recommendedName>
        <fullName evidence="2">histidine kinase</fullName>
        <ecNumber evidence="2">2.7.13.3</ecNumber>
    </recommendedName>
</protein>
<evidence type="ECO:0000256" key="1">
    <source>
        <dbReference type="ARBA" id="ARBA00000085"/>
    </source>
</evidence>
<sequence length="812" mass="90796">MTDEQKPFDQDKTAELERLQFTLQAAGIGTWDLNSSNQLIRWNDRCQELFGFSGKAVLPFQQALERIHPDDQERVFVAQQEAFANHLDGLLDIQFRTLETPGHPSRWLQCKGKTYFNQQGEPVRLSGIVQDVTTLIQQQAHLAASEQLNQLATEVADVATFRLRLTDGTIDYQPILAKILTGLETTQYDHSTLTNFIHPDDRPIRHQAYTDGLLTGRVRYEVRFIWQDGSIHWVRMQGAYVFDEARQPQEVIGLVLDVTDQVLARRKLEESEAQIRSLVESAPFPIGVYVGRQMQIQLANQSIKTVWGKGDDVIGKRYAEILPELASQSIYEQLDRVYMTGIPFHAKNQRVDLTVDGKLQPYYFNYSFTPLYNAEGEIYGVMNTAAEITDLVVAKQQVEKTEASLRGAIELAELATWSMDVKTGVFSYSNRFMGWLGFSESTKSMDEAYNPLPDEFRQSVADAIAAAVAPGSSGLYENEHPIINRLTGQVRIIHAQAQVFYNADGEPVTLSGTAQDITAQRQLQLALEHQVQERTEELEAANEELAAINEELAATNEEYATTNEELEEANQLFSRSNDNLQRFAYVASHDLQEPLRKVQQFGDLLKSQYAAQLGDGIGYLERMQAAASRMSNLIKDLLSFSRISTRQDASSLVSLNGVVSTVLGDLDLRIQETGALVTVDSLPRIQGDKSQLEQLFQNLLSNALKFRKADTPPLVRVSAYIIAATELPPSVKPNRVTATYHCITVADNGIGFDEKYVDRIFQVFQRLHSKTEFAGTGIGLAICEKVVANHGGAITAHSKPGQGATFSLYFPL</sequence>
<evidence type="ECO:0000259" key="9">
    <source>
        <dbReference type="PROSITE" id="PS50113"/>
    </source>
</evidence>
<dbReference type="InterPro" id="IPR052162">
    <property type="entry name" value="Sensor_kinase/Photoreceptor"/>
</dbReference>
<dbReference type="SMART" id="SM00086">
    <property type="entry name" value="PAC"/>
    <property type="match status" value="4"/>
</dbReference>
<evidence type="ECO:0000259" key="8">
    <source>
        <dbReference type="PROSITE" id="PS50112"/>
    </source>
</evidence>
<dbReference type="Pfam" id="PF08448">
    <property type="entry name" value="PAS_4"/>
    <property type="match status" value="1"/>
</dbReference>
<dbReference type="InterPro" id="IPR004358">
    <property type="entry name" value="Sig_transdc_His_kin-like_C"/>
</dbReference>
<dbReference type="PROSITE" id="PS50109">
    <property type="entry name" value="HIS_KIN"/>
    <property type="match status" value="1"/>
</dbReference>
<keyword evidence="5 10" id="KW-0418">Kinase</keyword>
<dbReference type="Gene3D" id="3.30.450.20">
    <property type="entry name" value="PAS domain"/>
    <property type="match status" value="4"/>
</dbReference>
<comment type="catalytic activity">
    <reaction evidence="1">
        <text>ATP + protein L-histidine = ADP + protein N-phospho-L-histidine.</text>
        <dbReference type="EC" id="2.7.13.3"/>
    </reaction>
</comment>
<feature type="domain" description="Histidine kinase" evidence="7">
    <location>
        <begin position="586"/>
        <end position="812"/>
    </location>
</feature>
<dbReference type="Gene3D" id="2.10.70.100">
    <property type="match status" value="2"/>
</dbReference>
<dbReference type="CDD" id="cd00130">
    <property type="entry name" value="PAS"/>
    <property type="match status" value="2"/>
</dbReference>
<dbReference type="PANTHER" id="PTHR43304">
    <property type="entry name" value="PHYTOCHROME-LIKE PROTEIN CPH1"/>
    <property type="match status" value="1"/>
</dbReference>
<dbReference type="Pfam" id="PF00512">
    <property type="entry name" value="HisKA"/>
    <property type="match status" value="1"/>
</dbReference>
<dbReference type="InterPro" id="IPR036890">
    <property type="entry name" value="HATPase_C_sf"/>
</dbReference>
<dbReference type="SUPFAM" id="SSF47384">
    <property type="entry name" value="Homodimeric domain of signal transducing histidine kinase"/>
    <property type="match status" value="1"/>
</dbReference>
<dbReference type="InterPro" id="IPR003594">
    <property type="entry name" value="HATPase_dom"/>
</dbReference>
<dbReference type="InterPro" id="IPR005467">
    <property type="entry name" value="His_kinase_dom"/>
</dbReference>
<reference evidence="10 11" key="1">
    <citation type="submission" date="2018-06" db="EMBL/GenBank/DDBJ databases">
        <title>Spirosoma sp. HMF3257 Genome sequencing and assembly.</title>
        <authorList>
            <person name="Kang H."/>
            <person name="Cha I."/>
            <person name="Kim H."/>
            <person name="Kang J."/>
            <person name="Joh K."/>
        </authorList>
    </citation>
    <scope>NUCLEOTIDE SEQUENCE [LARGE SCALE GENOMIC DNA]</scope>
    <source>
        <strain evidence="10 11">HMF3257</strain>
    </source>
</reference>
<evidence type="ECO:0000256" key="6">
    <source>
        <dbReference type="SAM" id="Coils"/>
    </source>
</evidence>
<evidence type="ECO:0000259" key="7">
    <source>
        <dbReference type="PROSITE" id="PS50109"/>
    </source>
</evidence>
<feature type="domain" description="PAS" evidence="8">
    <location>
        <begin position="15"/>
        <end position="86"/>
    </location>
</feature>
<evidence type="ECO:0000313" key="11">
    <source>
        <dbReference type="Proteomes" id="UP000249016"/>
    </source>
</evidence>
<dbReference type="CDD" id="cd00082">
    <property type="entry name" value="HisKA"/>
    <property type="match status" value="1"/>
</dbReference>
<dbReference type="InterPro" id="IPR035965">
    <property type="entry name" value="PAS-like_dom_sf"/>
</dbReference>
<dbReference type="RefSeq" id="WP_111340272.1">
    <property type="nucleotide sequence ID" value="NZ_QLII01000001.1"/>
</dbReference>
<dbReference type="InterPro" id="IPR013656">
    <property type="entry name" value="PAS_4"/>
</dbReference>
<dbReference type="InterPro" id="IPR001610">
    <property type="entry name" value="PAC"/>
</dbReference>
<keyword evidence="3" id="KW-0597">Phosphoprotein</keyword>
<dbReference type="PROSITE" id="PS50112">
    <property type="entry name" value="PAS"/>
    <property type="match status" value="1"/>
</dbReference>
<dbReference type="OrthoDB" id="9766459at2"/>
<dbReference type="PROSITE" id="PS50113">
    <property type="entry name" value="PAC"/>
    <property type="match status" value="2"/>
</dbReference>
<dbReference type="Gene3D" id="3.30.565.10">
    <property type="entry name" value="Histidine kinase-like ATPase, C-terminal domain"/>
    <property type="match status" value="1"/>
</dbReference>
<evidence type="ECO:0000313" key="10">
    <source>
        <dbReference type="EMBL" id="RAI73392.1"/>
    </source>
</evidence>
<keyword evidence="4" id="KW-0808">Transferase</keyword>
<gene>
    <name evidence="10" type="ORF">HMF3257_01205</name>
</gene>
<dbReference type="PANTHER" id="PTHR43304:SF1">
    <property type="entry name" value="PAC DOMAIN-CONTAINING PROTEIN"/>
    <property type="match status" value="1"/>
</dbReference>
<dbReference type="AlphaFoldDB" id="A0A327NE51"/>
<dbReference type="PRINTS" id="PR00344">
    <property type="entry name" value="BCTRLSENSOR"/>
</dbReference>
<dbReference type="EC" id="2.7.13.3" evidence="2"/>
<dbReference type="Proteomes" id="UP000249016">
    <property type="component" value="Unassembled WGS sequence"/>
</dbReference>
<dbReference type="SMART" id="SM00387">
    <property type="entry name" value="HATPase_c"/>
    <property type="match status" value="1"/>
</dbReference>
<dbReference type="EMBL" id="QLII01000001">
    <property type="protein sequence ID" value="RAI73392.1"/>
    <property type="molecule type" value="Genomic_DNA"/>
</dbReference>
<dbReference type="GO" id="GO:0000155">
    <property type="term" value="F:phosphorelay sensor kinase activity"/>
    <property type="evidence" value="ECO:0007669"/>
    <property type="project" value="InterPro"/>
</dbReference>
<dbReference type="SUPFAM" id="SSF55874">
    <property type="entry name" value="ATPase domain of HSP90 chaperone/DNA topoisomerase II/histidine kinase"/>
    <property type="match status" value="1"/>
</dbReference>
<feature type="domain" description="PAC" evidence="9">
    <location>
        <begin position="218"/>
        <end position="270"/>
    </location>
</feature>
<feature type="coiled-coil region" evidence="6">
    <location>
        <begin position="524"/>
        <end position="572"/>
    </location>
</feature>
<dbReference type="SMART" id="SM00388">
    <property type="entry name" value="HisKA"/>
    <property type="match status" value="1"/>
</dbReference>
<dbReference type="InterPro" id="IPR000700">
    <property type="entry name" value="PAS-assoc_C"/>
</dbReference>
<evidence type="ECO:0000256" key="4">
    <source>
        <dbReference type="ARBA" id="ARBA00022679"/>
    </source>
</evidence>
<evidence type="ECO:0000256" key="5">
    <source>
        <dbReference type="ARBA" id="ARBA00022777"/>
    </source>
</evidence>
<dbReference type="InterPro" id="IPR000014">
    <property type="entry name" value="PAS"/>
</dbReference>
<dbReference type="Gene3D" id="1.10.287.130">
    <property type="match status" value="1"/>
</dbReference>
<dbReference type="NCBIfam" id="TIGR00229">
    <property type="entry name" value="sensory_box"/>
    <property type="match status" value="2"/>
</dbReference>
<proteinExistence type="predicted"/>
<dbReference type="InterPro" id="IPR013655">
    <property type="entry name" value="PAS_fold_3"/>
</dbReference>